<protein>
    <submittedName>
        <fullName evidence="1">Nitroreductase family protein</fullName>
    </submittedName>
</protein>
<evidence type="ECO:0000313" key="1">
    <source>
        <dbReference type="EMBL" id="QQK08762.1"/>
    </source>
</evidence>
<dbReference type="EMBL" id="CP066744">
    <property type="protein sequence ID" value="QQK08762.1"/>
    <property type="molecule type" value="Genomic_DNA"/>
</dbReference>
<evidence type="ECO:0000313" key="2">
    <source>
        <dbReference type="Proteomes" id="UP000595814"/>
    </source>
</evidence>
<organism evidence="1 2">
    <name type="scientific">Miniphocaeibacter halophilus</name>
    <dbReference type="NCBI Taxonomy" id="2931922"/>
    <lineage>
        <taxon>Bacteria</taxon>
        <taxon>Bacillati</taxon>
        <taxon>Bacillota</taxon>
        <taxon>Tissierellia</taxon>
        <taxon>Tissierellales</taxon>
        <taxon>Peptoniphilaceae</taxon>
        <taxon>Miniphocaeibacter</taxon>
    </lineage>
</organism>
<name>A0AC61MTD6_9FIRM</name>
<reference evidence="1 2" key="1">
    <citation type="journal article" date="2022" name="Int. J. Syst. Evol. Microbiol.">
        <title>Miniphocaeibacter halophilus sp. nov., an ammonium-tolerant acetate-producing bacterium isolated from a biogas system.</title>
        <authorList>
            <person name="Schnurer A."/>
            <person name="Singh A."/>
            <person name="Bi S."/>
            <person name="Qiao W."/>
            <person name="Westerholm M."/>
        </authorList>
    </citation>
    <scope>NUCLEOTIDE SEQUENCE [LARGE SCALE GENOMIC DNA]</scope>
    <source>
        <strain evidence="1 2">AMB_01</strain>
    </source>
</reference>
<accession>A0AC61MTD6</accession>
<keyword evidence="2" id="KW-1185">Reference proteome</keyword>
<proteinExistence type="predicted"/>
<gene>
    <name evidence="1" type="ORF">JFY71_04290</name>
</gene>
<sequence length="251" mass="29543">MNNTIKHQLEHRTIREFKDKEIPMEWMKEFVEVIRRTASSTGMQTYSIIRVTSTDLKEKIAKVCGQEYVKRAPELLIFIADAFRNNQIAEELTGKEYSESHDMDRFFQGWTDSCLAAQNLTNAVESKGLGAVYLGSILNDAEKIIDLLKLPKLTFPVLGVGFRYPNQEPQIKPRMEMKLRLFENEYVTFENYLRELEDYNEEMQTYYDLREANRRVDSFSQQVVTRLKNTLENRTKILKVIMKQSFELKIN</sequence>
<dbReference type="Proteomes" id="UP000595814">
    <property type="component" value="Chromosome"/>
</dbReference>